<organism evidence="1 2">
    <name type="scientific">Rhamnusium bicolor</name>
    <dbReference type="NCBI Taxonomy" id="1586634"/>
    <lineage>
        <taxon>Eukaryota</taxon>
        <taxon>Metazoa</taxon>
        <taxon>Ecdysozoa</taxon>
        <taxon>Arthropoda</taxon>
        <taxon>Hexapoda</taxon>
        <taxon>Insecta</taxon>
        <taxon>Pterygota</taxon>
        <taxon>Neoptera</taxon>
        <taxon>Endopterygota</taxon>
        <taxon>Coleoptera</taxon>
        <taxon>Polyphaga</taxon>
        <taxon>Cucujiformia</taxon>
        <taxon>Chrysomeloidea</taxon>
        <taxon>Cerambycidae</taxon>
        <taxon>Lepturinae</taxon>
        <taxon>Rhagiini</taxon>
        <taxon>Rhamnusium</taxon>
    </lineage>
</organism>
<dbReference type="EMBL" id="JANEYF010001317">
    <property type="protein sequence ID" value="KAJ8964771.1"/>
    <property type="molecule type" value="Genomic_DNA"/>
</dbReference>
<name>A0AAV8ZKU7_9CUCU</name>
<accession>A0AAV8ZKU7</accession>
<reference evidence="1" key="1">
    <citation type="journal article" date="2023" name="Insect Mol. Biol.">
        <title>Genome sequencing provides insights into the evolution of gene families encoding plant cell wall-degrading enzymes in longhorned beetles.</title>
        <authorList>
            <person name="Shin N.R."/>
            <person name="Okamura Y."/>
            <person name="Kirsch R."/>
            <person name="Pauchet Y."/>
        </authorList>
    </citation>
    <scope>NUCLEOTIDE SEQUENCE</scope>
    <source>
        <strain evidence="1">RBIC_L_NR</strain>
    </source>
</reference>
<dbReference type="AlphaFoldDB" id="A0AAV8ZKU7"/>
<dbReference type="Proteomes" id="UP001162156">
    <property type="component" value="Unassembled WGS sequence"/>
</dbReference>
<protein>
    <recommendedName>
        <fullName evidence="3">Protein ALP1-like</fullName>
    </recommendedName>
</protein>
<evidence type="ECO:0008006" key="3">
    <source>
        <dbReference type="Google" id="ProtNLM"/>
    </source>
</evidence>
<sequence>MINANNIVIVAQLLMEEEDDILLLSLIRKWRRKVHNMFLKRRNEGCFSMLIKRHLIDDATRFREYFRLTRCQFNEVLNLVSADLEKRSSKCVKTPITAREKLALVLRFNQTSPPYVIVGDEAFKLSKHVLCPYPRDQAK</sequence>
<proteinExistence type="predicted"/>
<comment type="caution">
    <text evidence="1">The sequence shown here is derived from an EMBL/GenBank/DDBJ whole genome shotgun (WGS) entry which is preliminary data.</text>
</comment>
<gene>
    <name evidence="1" type="ORF">NQ314_004662</name>
</gene>
<evidence type="ECO:0000313" key="1">
    <source>
        <dbReference type="EMBL" id="KAJ8964771.1"/>
    </source>
</evidence>
<evidence type="ECO:0000313" key="2">
    <source>
        <dbReference type="Proteomes" id="UP001162156"/>
    </source>
</evidence>
<keyword evidence="2" id="KW-1185">Reference proteome</keyword>